<dbReference type="KEGG" id="hprf:HLPR_11640"/>
<name>A0AAU9EH88_9FIRM</name>
<dbReference type="PROSITE" id="PS51340">
    <property type="entry name" value="MOSC"/>
    <property type="match status" value="1"/>
</dbReference>
<evidence type="ECO:0000313" key="3">
    <source>
        <dbReference type="Proteomes" id="UP001321786"/>
    </source>
</evidence>
<dbReference type="RefSeq" id="WP_338537139.1">
    <property type="nucleotide sequence ID" value="NZ_AP028654.1"/>
</dbReference>
<proteinExistence type="predicted"/>
<reference evidence="2 3" key="1">
    <citation type="submission" date="2023-08" db="EMBL/GenBank/DDBJ databases">
        <title>Helicovermis profunda gen. nov., sp. nov., a novel mesophilic, fermentative bacterium within the Bacillota from a deep-sea hydrothermal vent chimney.</title>
        <authorList>
            <person name="Miyazaki U."/>
            <person name="Mizutani D."/>
            <person name="Hashimoto Y."/>
            <person name="Tame A."/>
            <person name="Sawayama S."/>
            <person name="Miyazaki J."/>
            <person name="Takai K."/>
            <person name="Nakagawa S."/>
        </authorList>
    </citation>
    <scope>NUCLEOTIDE SEQUENCE [LARGE SCALE GENOMIC DNA]</scope>
    <source>
        <strain evidence="2 3">S502</strain>
    </source>
</reference>
<dbReference type="Gene3D" id="2.40.33.20">
    <property type="entry name" value="PK beta-barrel domain-like"/>
    <property type="match status" value="1"/>
</dbReference>
<accession>A0AAU9EH88</accession>
<gene>
    <name evidence="2" type="ORF">HLPR_11640</name>
</gene>
<dbReference type="SUPFAM" id="SSF50800">
    <property type="entry name" value="PK beta-barrel domain-like"/>
    <property type="match status" value="1"/>
</dbReference>
<dbReference type="InterPro" id="IPR011037">
    <property type="entry name" value="Pyrv_Knase-like_insert_dom_sf"/>
</dbReference>
<dbReference type="PANTHER" id="PTHR36930">
    <property type="entry name" value="METAL-SULFUR CLUSTER BIOSYNTHESIS PROTEINS YUAD-RELATED"/>
    <property type="match status" value="1"/>
</dbReference>
<dbReference type="AlphaFoldDB" id="A0AAU9EH88"/>
<evidence type="ECO:0000259" key="1">
    <source>
        <dbReference type="PROSITE" id="PS51340"/>
    </source>
</evidence>
<feature type="domain" description="MOSC" evidence="1">
    <location>
        <begin position="21"/>
        <end position="146"/>
    </location>
</feature>
<protein>
    <submittedName>
        <fullName evidence="2">MOSC domain-containing protein</fullName>
    </submittedName>
</protein>
<dbReference type="GO" id="GO:0003824">
    <property type="term" value="F:catalytic activity"/>
    <property type="evidence" value="ECO:0007669"/>
    <property type="project" value="InterPro"/>
</dbReference>
<evidence type="ECO:0000313" key="2">
    <source>
        <dbReference type="EMBL" id="BEP28833.1"/>
    </source>
</evidence>
<dbReference type="GO" id="GO:0030151">
    <property type="term" value="F:molybdenum ion binding"/>
    <property type="evidence" value="ECO:0007669"/>
    <property type="project" value="InterPro"/>
</dbReference>
<dbReference type="GO" id="GO:0030170">
    <property type="term" value="F:pyridoxal phosphate binding"/>
    <property type="evidence" value="ECO:0007669"/>
    <property type="project" value="InterPro"/>
</dbReference>
<dbReference type="Proteomes" id="UP001321786">
    <property type="component" value="Chromosome"/>
</dbReference>
<sequence length="151" mass="16573">MIINGKVLSINISETKGVIKNPMNAGEFIENFGLKDDAHSGKWHRQVSLLGVESINKMIEMGVKNLSFGKFAENITTEGIRLYEIPVGTKIKIGETIHEITQIGKECHTGCAIKNQVGKCVMPKEGVFSRVLKGGIIKIGDIIEEYCDKAV</sequence>
<dbReference type="Pfam" id="PF03473">
    <property type="entry name" value="MOSC"/>
    <property type="match status" value="1"/>
</dbReference>
<dbReference type="InterPro" id="IPR005302">
    <property type="entry name" value="MoCF_Sase_C"/>
</dbReference>
<organism evidence="2 3">
    <name type="scientific">Helicovermis profundi</name>
    <dbReference type="NCBI Taxonomy" id="3065157"/>
    <lineage>
        <taxon>Bacteria</taxon>
        <taxon>Bacillati</taxon>
        <taxon>Bacillota</taxon>
        <taxon>Clostridia</taxon>
        <taxon>Helicovermis</taxon>
    </lineage>
</organism>
<keyword evidence="3" id="KW-1185">Reference proteome</keyword>
<dbReference type="EMBL" id="AP028654">
    <property type="protein sequence ID" value="BEP28833.1"/>
    <property type="molecule type" value="Genomic_DNA"/>
</dbReference>
<dbReference type="InterPro" id="IPR052716">
    <property type="entry name" value="MOSC_domain"/>
</dbReference>
<dbReference type="PANTHER" id="PTHR36930:SF1">
    <property type="entry name" value="MOSC DOMAIN-CONTAINING PROTEIN"/>
    <property type="match status" value="1"/>
</dbReference>